<evidence type="ECO:0000256" key="2">
    <source>
        <dbReference type="ARBA" id="ARBA00022692"/>
    </source>
</evidence>
<sequence length="158" mass="17362">MSSTLETYPLDVIRLKLAVAPGSKTMSQAMANIFLFSFYFYELCVLDLFKKSLPEKYLTKPETSLSTAHDLGNAFVLPSGHSPSSSVLTLEKCHVICSGIVERDGVIGLYRGFVPNALKSLPNSSIKLTAFDTVKSLIASERKELEKIVESNKENLAI</sequence>
<comment type="caution">
    <text evidence="7">The sequence shown here is derived from an EMBL/GenBank/DDBJ whole genome shotgun (WGS) entry which is preliminary data.</text>
</comment>
<organism evidence="7 8">
    <name type="scientific">Zingiber officinale</name>
    <name type="common">Ginger</name>
    <name type="synonym">Amomum zingiber</name>
    <dbReference type="NCBI Taxonomy" id="94328"/>
    <lineage>
        <taxon>Eukaryota</taxon>
        <taxon>Viridiplantae</taxon>
        <taxon>Streptophyta</taxon>
        <taxon>Embryophyta</taxon>
        <taxon>Tracheophyta</taxon>
        <taxon>Spermatophyta</taxon>
        <taxon>Magnoliopsida</taxon>
        <taxon>Liliopsida</taxon>
        <taxon>Zingiberales</taxon>
        <taxon>Zingiberaceae</taxon>
        <taxon>Zingiber</taxon>
    </lineage>
</organism>
<dbReference type="SUPFAM" id="SSF103506">
    <property type="entry name" value="Mitochondrial carrier"/>
    <property type="match status" value="1"/>
</dbReference>
<dbReference type="EMBL" id="JACMSC010000015">
    <property type="protein sequence ID" value="KAG6485910.1"/>
    <property type="molecule type" value="Genomic_DNA"/>
</dbReference>
<proteinExistence type="inferred from homology"/>
<evidence type="ECO:0000256" key="3">
    <source>
        <dbReference type="ARBA" id="ARBA00022737"/>
    </source>
</evidence>
<dbReference type="Pfam" id="PF00153">
    <property type="entry name" value="Mito_carr"/>
    <property type="match status" value="1"/>
</dbReference>
<dbReference type="GO" id="GO:0015748">
    <property type="term" value="P:organophosphate ester transport"/>
    <property type="evidence" value="ECO:0007669"/>
    <property type="project" value="UniProtKB-ARBA"/>
</dbReference>
<dbReference type="AlphaFoldDB" id="A0A8J5FF13"/>
<keyword evidence="4 5" id="KW-0472">Membrane</keyword>
<gene>
    <name evidence="7" type="ORF">ZIOFF_054477</name>
</gene>
<reference evidence="7 8" key="1">
    <citation type="submission" date="2020-08" db="EMBL/GenBank/DDBJ databases">
        <title>Plant Genome Project.</title>
        <authorList>
            <person name="Zhang R.-G."/>
        </authorList>
    </citation>
    <scope>NUCLEOTIDE SEQUENCE [LARGE SCALE GENOMIC DNA]</scope>
    <source>
        <tissue evidence="7">Rhizome</tissue>
    </source>
</reference>
<evidence type="ECO:0000313" key="8">
    <source>
        <dbReference type="Proteomes" id="UP000734854"/>
    </source>
</evidence>
<keyword evidence="2 5" id="KW-0812">Transmembrane</keyword>
<evidence type="ECO:0000256" key="4">
    <source>
        <dbReference type="ARBA" id="ARBA00023136"/>
    </source>
</evidence>
<evidence type="ECO:0000256" key="5">
    <source>
        <dbReference type="PROSITE-ProRule" id="PRU00282"/>
    </source>
</evidence>
<dbReference type="PANTHER" id="PTHR24089">
    <property type="entry name" value="SOLUTE CARRIER FAMILY 25"/>
    <property type="match status" value="1"/>
</dbReference>
<dbReference type="GO" id="GO:0016020">
    <property type="term" value="C:membrane"/>
    <property type="evidence" value="ECO:0007669"/>
    <property type="project" value="UniProtKB-SubCell"/>
</dbReference>
<dbReference type="Gene3D" id="1.50.40.10">
    <property type="entry name" value="Mitochondrial carrier domain"/>
    <property type="match status" value="1"/>
</dbReference>
<dbReference type="GO" id="GO:0015711">
    <property type="term" value="P:organic anion transport"/>
    <property type="evidence" value="ECO:0007669"/>
    <property type="project" value="UniProtKB-ARBA"/>
</dbReference>
<protein>
    <submittedName>
        <fullName evidence="7">Uncharacterized protein</fullName>
    </submittedName>
</protein>
<dbReference type="Proteomes" id="UP000734854">
    <property type="component" value="Unassembled WGS sequence"/>
</dbReference>
<dbReference type="InterPro" id="IPR023395">
    <property type="entry name" value="MCP_dom_sf"/>
</dbReference>
<accession>A0A8J5FF13</accession>
<keyword evidence="3" id="KW-0677">Repeat</keyword>
<keyword evidence="8" id="KW-1185">Reference proteome</keyword>
<dbReference type="InterPro" id="IPR018108">
    <property type="entry name" value="MCP_transmembrane"/>
</dbReference>
<evidence type="ECO:0000313" key="7">
    <source>
        <dbReference type="EMBL" id="KAG6485910.1"/>
    </source>
</evidence>
<evidence type="ECO:0000256" key="1">
    <source>
        <dbReference type="ARBA" id="ARBA00004141"/>
    </source>
</evidence>
<keyword evidence="6" id="KW-0813">Transport</keyword>
<comment type="subcellular location">
    <subcellularLocation>
        <location evidence="1">Membrane</location>
        <topology evidence="1">Multi-pass membrane protein</topology>
    </subcellularLocation>
</comment>
<evidence type="ECO:0000256" key="6">
    <source>
        <dbReference type="RuleBase" id="RU000488"/>
    </source>
</evidence>
<name>A0A8J5FF13_ZINOF</name>
<feature type="repeat" description="Solcar" evidence="5">
    <location>
        <begin position="61"/>
        <end position="137"/>
    </location>
</feature>
<comment type="similarity">
    <text evidence="6">Belongs to the mitochondrial carrier (TC 2.A.29) family.</text>
</comment>
<dbReference type="PROSITE" id="PS50920">
    <property type="entry name" value="SOLCAR"/>
    <property type="match status" value="1"/>
</dbReference>